<dbReference type="AlphaFoldDB" id="A0A1F7FCH0"/>
<protein>
    <recommendedName>
        <fullName evidence="3">DUF3078 domain-containing protein</fullName>
    </recommendedName>
</protein>
<evidence type="ECO:0008006" key="3">
    <source>
        <dbReference type="Google" id="ProtNLM"/>
    </source>
</evidence>
<organism evidence="1 2">
    <name type="scientific">Candidatus Raymondbacteria bacterium RIFOXYD12_FULL_49_13</name>
    <dbReference type="NCBI Taxonomy" id="1817890"/>
    <lineage>
        <taxon>Bacteria</taxon>
        <taxon>Raymondiibacteriota</taxon>
    </lineage>
</organism>
<dbReference type="EMBL" id="MFYX01000073">
    <property type="protein sequence ID" value="OGK04379.1"/>
    <property type="molecule type" value="Genomic_DNA"/>
</dbReference>
<proteinExistence type="predicted"/>
<gene>
    <name evidence="1" type="ORF">A2519_18395</name>
</gene>
<accession>A0A1F7FCH0</accession>
<reference evidence="1 2" key="1">
    <citation type="journal article" date="2016" name="Nat. Commun.">
        <title>Thousands of microbial genomes shed light on interconnected biogeochemical processes in an aquifer system.</title>
        <authorList>
            <person name="Anantharaman K."/>
            <person name="Brown C.T."/>
            <person name="Hug L.A."/>
            <person name="Sharon I."/>
            <person name="Castelle C.J."/>
            <person name="Probst A.J."/>
            <person name="Thomas B.C."/>
            <person name="Singh A."/>
            <person name="Wilkins M.J."/>
            <person name="Karaoz U."/>
            <person name="Brodie E.L."/>
            <person name="Williams K.H."/>
            <person name="Hubbard S.S."/>
            <person name="Banfield J.F."/>
        </authorList>
    </citation>
    <scope>NUCLEOTIDE SEQUENCE [LARGE SCALE GENOMIC DNA]</scope>
</reference>
<sequence>MKTTLTSITATVLVLALTLAYGAEPWKLDINANVTTTINSYSDSWIGGEAGSFTWGSQFIGIAERQLQNKLNTKTTLKLQFGQTKVQNNTTKRWGAPEKSTDLIDAEELLRYTTGAWFDPFASARVISQFQDNRDALIVRYVNPLDITEALGVSRTLRKNDIMDWSTRIGVAARQLVDRKHLDPANGKRTTDVTNDGGLELSMNLKAENAQKWLKFLSSLTLYEALLSSKAEEAQGTVAADYWRYPHLKWENSLSLSLAKYIMLNVSAYAFYDRDISNKLRLKEIFSVGLTYNFSKK</sequence>
<evidence type="ECO:0000313" key="1">
    <source>
        <dbReference type="EMBL" id="OGK04379.1"/>
    </source>
</evidence>
<dbReference type="Proteomes" id="UP000179243">
    <property type="component" value="Unassembled WGS sequence"/>
</dbReference>
<evidence type="ECO:0000313" key="2">
    <source>
        <dbReference type="Proteomes" id="UP000179243"/>
    </source>
</evidence>
<comment type="caution">
    <text evidence="1">The sequence shown here is derived from an EMBL/GenBank/DDBJ whole genome shotgun (WGS) entry which is preliminary data.</text>
</comment>
<name>A0A1F7FCH0_UNCRA</name>